<feature type="compositionally biased region" description="Basic and acidic residues" evidence="1">
    <location>
        <begin position="122"/>
        <end position="137"/>
    </location>
</feature>
<accession>A0ABX9A8E4</accession>
<dbReference type="Proteomes" id="UP000824321">
    <property type="component" value="Chromosome"/>
</dbReference>
<reference evidence="2 3" key="1">
    <citation type="submission" date="2021-08" db="EMBL/GenBank/DDBJ databases">
        <title>Comparative Genomics Analysis of the Genus Qipengyuania Reveals Extensive Genetic Diversity and Metabolic Versatility, Including the Description of Fifteen Novel Species.</title>
        <authorList>
            <person name="Liu Y."/>
        </authorList>
    </citation>
    <scope>NUCLEOTIDE SEQUENCE [LARGE SCALE GENOMIC DNA]</scope>
    <source>
        <strain evidence="2 3">1NDH1</strain>
    </source>
</reference>
<keyword evidence="3" id="KW-1185">Reference proteome</keyword>
<organism evidence="2 3">
    <name type="scientific">Qipengyuania gelatinilytica</name>
    <dbReference type="NCBI Taxonomy" id="2867231"/>
    <lineage>
        <taxon>Bacteria</taxon>
        <taxon>Pseudomonadati</taxon>
        <taxon>Pseudomonadota</taxon>
        <taxon>Alphaproteobacteria</taxon>
        <taxon>Sphingomonadales</taxon>
        <taxon>Erythrobacteraceae</taxon>
        <taxon>Qipengyuania</taxon>
    </lineage>
</organism>
<feature type="region of interest" description="Disordered" evidence="1">
    <location>
        <begin position="117"/>
        <end position="156"/>
    </location>
</feature>
<evidence type="ECO:0000313" key="2">
    <source>
        <dbReference type="EMBL" id="QZD96178.1"/>
    </source>
</evidence>
<evidence type="ECO:0000313" key="3">
    <source>
        <dbReference type="Proteomes" id="UP000824321"/>
    </source>
</evidence>
<evidence type="ECO:0000256" key="1">
    <source>
        <dbReference type="SAM" id="MobiDB-lite"/>
    </source>
</evidence>
<proteinExistence type="predicted"/>
<sequence>MRFRNRINPVGGIADFWNEFKRPNPYRWPILAASFLCTGTIFFWLTQENYYYPPEVPKVTYITTFADGRTDEEIRQSNIENQRVQDELRAQQEAIDERRREFYKSLGAATGFDVDSMEAEAEAERIAEERAERERLESLFGEDQTQADSTVAPGTE</sequence>
<dbReference type="RefSeq" id="WP_221431902.1">
    <property type="nucleotide sequence ID" value="NZ_CP081294.1"/>
</dbReference>
<protein>
    <submittedName>
        <fullName evidence="2">Uncharacterized protein</fullName>
    </submittedName>
</protein>
<name>A0ABX9A8E4_9SPHN</name>
<gene>
    <name evidence="2" type="ORF">K3136_05665</name>
</gene>
<dbReference type="EMBL" id="CP081294">
    <property type="protein sequence ID" value="QZD96178.1"/>
    <property type="molecule type" value="Genomic_DNA"/>
</dbReference>